<evidence type="ECO:0000313" key="1">
    <source>
        <dbReference type="EMBL" id="MPM93314.1"/>
    </source>
</evidence>
<proteinExistence type="predicted"/>
<comment type="caution">
    <text evidence="1">The sequence shown here is derived from an EMBL/GenBank/DDBJ whole genome shotgun (WGS) entry which is preliminary data.</text>
</comment>
<dbReference type="EMBL" id="VSSQ01040140">
    <property type="protein sequence ID" value="MPM93314.1"/>
    <property type="molecule type" value="Genomic_DNA"/>
</dbReference>
<accession>A0A645DUY2</accession>
<reference evidence="1" key="1">
    <citation type="submission" date="2019-08" db="EMBL/GenBank/DDBJ databases">
        <authorList>
            <person name="Kucharzyk K."/>
            <person name="Murdoch R.W."/>
            <person name="Higgins S."/>
            <person name="Loffler F."/>
        </authorList>
    </citation>
    <scope>NUCLEOTIDE SEQUENCE</scope>
</reference>
<organism evidence="1">
    <name type="scientific">bioreactor metagenome</name>
    <dbReference type="NCBI Taxonomy" id="1076179"/>
    <lineage>
        <taxon>unclassified sequences</taxon>
        <taxon>metagenomes</taxon>
        <taxon>ecological metagenomes</taxon>
    </lineage>
</organism>
<name>A0A645DUY2_9ZZZZ</name>
<dbReference type="AlphaFoldDB" id="A0A645DUY2"/>
<gene>
    <name evidence="1" type="ORF">SDC9_140451</name>
</gene>
<sequence>MPEINNYKKQMQEFIINAENQRGNELTFTSRITFDSFYDNSSLTKPEMIRQKLQQIYATVYQQERMYELADKTVTRETQYQNGHILVIYLVLYE</sequence>
<protein>
    <submittedName>
        <fullName evidence="1">Uncharacterized protein</fullName>
    </submittedName>
</protein>